<keyword evidence="7 9" id="KW-0472">Membrane</keyword>
<dbReference type="GO" id="GO:0006886">
    <property type="term" value="P:intracellular protein transport"/>
    <property type="evidence" value="ECO:0007669"/>
    <property type="project" value="UniProtKB-ARBA"/>
</dbReference>
<evidence type="ECO:0000256" key="2">
    <source>
        <dbReference type="ARBA" id="ARBA00022448"/>
    </source>
</evidence>
<accession>A0A852TFU5</accession>
<dbReference type="InterPro" id="IPR003369">
    <property type="entry name" value="TatA/B/E"/>
</dbReference>
<evidence type="ECO:0000256" key="8">
    <source>
        <dbReference type="ARBA" id="ARBA00025340"/>
    </source>
</evidence>
<dbReference type="AlphaFoldDB" id="A0A852TFU5"/>
<keyword evidence="2 9" id="KW-0813">Transport</keyword>
<evidence type="ECO:0000256" key="4">
    <source>
        <dbReference type="ARBA" id="ARBA00022927"/>
    </source>
</evidence>
<keyword evidence="9" id="KW-1003">Cell membrane</keyword>
<dbReference type="PANTHER" id="PTHR33162:SF1">
    <property type="entry name" value="SEC-INDEPENDENT PROTEIN TRANSLOCASE PROTEIN TATA, CHLOROPLASTIC"/>
    <property type="match status" value="1"/>
</dbReference>
<dbReference type="GO" id="GO:0043953">
    <property type="term" value="P:protein transport by the Tat complex"/>
    <property type="evidence" value="ECO:0007669"/>
    <property type="project" value="UniProtKB-UniRule"/>
</dbReference>
<name>A0A852TFU5_9BACI</name>
<reference evidence="11" key="1">
    <citation type="submission" date="2020-07" db="EMBL/GenBank/DDBJ databases">
        <authorList>
            <person name="Partida-Martinez L."/>
            <person name="Huntemann M."/>
            <person name="Clum A."/>
            <person name="Wang J."/>
            <person name="Palaniappan K."/>
            <person name="Ritter S."/>
            <person name="Chen I.-M."/>
            <person name="Stamatis D."/>
            <person name="Reddy T."/>
            <person name="O'Malley R."/>
            <person name="Daum C."/>
            <person name="Shapiro N."/>
            <person name="Ivanova N."/>
            <person name="Kyrpides N."/>
            <person name="Woyke T."/>
        </authorList>
    </citation>
    <scope>NUCLEOTIDE SEQUENCE [LARGE SCALE GENOMIC DNA]</scope>
    <source>
        <strain evidence="11">AT2.8</strain>
    </source>
</reference>
<organism evidence="10 11">
    <name type="scientific">Neobacillus niacini</name>
    <dbReference type="NCBI Taxonomy" id="86668"/>
    <lineage>
        <taxon>Bacteria</taxon>
        <taxon>Bacillati</taxon>
        <taxon>Bacillota</taxon>
        <taxon>Bacilli</taxon>
        <taxon>Bacillales</taxon>
        <taxon>Bacillaceae</taxon>
        <taxon>Neobacillus</taxon>
    </lineage>
</organism>
<dbReference type="PANTHER" id="PTHR33162">
    <property type="entry name" value="SEC-INDEPENDENT PROTEIN TRANSLOCASE PROTEIN TATA, CHLOROPLASTIC"/>
    <property type="match status" value="1"/>
</dbReference>
<sequence>MLSNIGVPGLILILVLALIVFGPNKLPEVGRAVGKSIREFKRATEGITNDIKEEFQDDLKEAQKERIDLKK</sequence>
<keyword evidence="5 9" id="KW-1133">Transmembrane helix</keyword>
<dbReference type="InterPro" id="IPR006312">
    <property type="entry name" value="TatA/E"/>
</dbReference>
<protein>
    <recommendedName>
        <fullName evidence="9">Sec-independent protein translocase protein TatA</fullName>
    </recommendedName>
</protein>
<keyword evidence="6 9" id="KW-0811">Translocation</keyword>
<feature type="transmembrane region" description="Helical" evidence="9">
    <location>
        <begin position="6"/>
        <end position="22"/>
    </location>
</feature>
<comment type="subunit">
    <text evidence="9">Forms a complex with TatC.</text>
</comment>
<comment type="caution">
    <text evidence="10">The sequence shown here is derived from an EMBL/GenBank/DDBJ whole genome shotgun (WGS) entry which is preliminary data.</text>
</comment>
<comment type="function">
    <text evidence="9">Part of the twin-arginine translocation (Tat) system that transports large folded proteins containing a characteristic twin-arginine motif in their signal peptide across membranes. TatA could form the protein-conducting channel of the Tat system.</text>
</comment>
<evidence type="ECO:0000256" key="1">
    <source>
        <dbReference type="ARBA" id="ARBA00004167"/>
    </source>
</evidence>
<dbReference type="NCBIfam" id="NF011430">
    <property type="entry name" value="PRK14861.1"/>
    <property type="match status" value="1"/>
</dbReference>
<keyword evidence="4 9" id="KW-0653">Protein transport</keyword>
<evidence type="ECO:0000256" key="9">
    <source>
        <dbReference type="HAMAP-Rule" id="MF_00236"/>
    </source>
</evidence>
<dbReference type="GO" id="GO:0008320">
    <property type="term" value="F:protein transmembrane transporter activity"/>
    <property type="evidence" value="ECO:0007669"/>
    <property type="project" value="UniProtKB-UniRule"/>
</dbReference>
<evidence type="ECO:0000313" key="11">
    <source>
        <dbReference type="Proteomes" id="UP000548423"/>
    </source>
</evidence>
<comment type="subcellular location">
    <subcellularLocation>
        <location evidence="9">Cell membrane</location>
        <topology evidence="9">Single-pass membrane protein</topology>
    </subcellularLocation>
    <subcellularLocation>
        <location evidence="1">Membrane</location>
        <topology evidence="1">Single-pass membrane protein</topology>
    </subcellularLocation>
</comment>
<dbReference type="HAMAP" id="MF_00236">
    <property type="entry name" value="TatA_E"/>
    <property type="match status" value="1"/>
</dbReference>
<dbReference type="PRINTS" id="PR01506">
    <property type="entry name" value="TATBPROTEIN"/>
</dbReference>
<evidence type="ECO:0000256" key="6">
    <source>
        <dbReference type="ARBA" id="ARBA00023010"/>
    </source>
</evidence>
<evidence type="ECO:0000256" key="3">
    <source>
        <dbReference type="ARBA" id="ARBA00022692"/>
    </source>
</evidence>
<dbReference type="NCBIfam" id="TIGR01411">
    <property type="entry name" value="tatAE"/>
    <property type="match status" value="1"/>
</dbReference>
<evidence type="ECO:0000256" key="5">
    <source>
        <dbReference type="ARBA" id="ARBA00022989"/>
    </source>
</evidence>
<comment type="function">
    <text evidence="8">Part of the twin-arginine translocation (Tat) system that transports large folded proteins containing a characteristic twin-arginine motif in their signal peptide across the thylakoid membrane. Involved in delta pH-dependent protein transport required for chloroplast development, especially thylakoid membrane formation. TATC and TATB mediate precursor recognition, whereas TATA facilitates translocation.</text>
</comment>
<comment type="similarity">
    <text evidence="9">Belongs to the TatA/E family.</text>
</comment>
<dbReference type="GO" id="GO:0033281">
    <property type="term" value="C:TAT protein transport complex"/>
    <property type="evidence" value="ECO:0007669"/>
    <property type="project" value="UniProtKB-UniRule"/>
</dbReference>
<keyword evidence="3 9" id="KW-0812">Transmembrane</keyword>
<reference evidence="11" key="2">
    <citation type="submission" date="2020-08" db="EMBL/GenBank/DDBJ databases">
        <title>The Agave Microbiome: Exploring the role of microbial communities in plant adaptations to desert environments.</title>
        <authorList>
            <person name="Partida-Martinez L.P."/>
        </authorList>
    </citation>
    <scope>NUCLEOTIDE SEQUENCE [LARGE SCALE GENOMIC DNA]</scope>
    <source>
        <strain evidence="11">AT2.8</strain>
    </source>
</reference>
<proteinExistence type="inferred from homology"/>
<gene>
    <name evidence="9" type="primary">tatA</name>
    <name evidence="10" type="ORF">F4694_003426</name>
</gene>
<dbReference type="Pfam" id="PF02416">
    <property type="entry name" value="TatA_B_E"/>
    <property type="match status" value="1"/>
</dbReference>
<dbReference type="Proteomes" id="UP000548423">
    <property type="component" value="Unassembled WGS sequence"/>
</dbReference>
<evidence type="ECO:0000313" key="10">
    <source>
        <dbReference type="EMBL" id="NYE06646.1"/>
    </source>
</evidence>
<evidence type="ECO:0000256" key="7">
    <source>
        <dbReference type="ARBA" id="ARBA00023136"/>
    </source>
</evidence>
<dbReference type="Gene3D" id="1.20.5.3310">
    <property type="match status" value="1"/>
</dbReference>
<dbReference type="EMBL" id="JACCBX010000007">
    <property type="protein sequence ID" value="NYE06646.1"/>
    <property type="molecule type" value="Genomic_DNA"/>
</dbReference>